<dbReference type="AlphaFoldDB" id="A0A4Z2GIU1"/>
<sequence>MCISPNFGPHDPPIFLPTRKFGPTMRTPEEPEEPDGRDECPLRLPWEAFVLLAGRSPYLSLG</sequence>
<reference evidence="2 3" key="1">
    <citation type="submission" date="2019-03" db="EMBL/GenBank/DDBJ databases">
        <title>First draft genome of Liparis tanakae, snailfish: a comprehensive survey of snailfish specific genes.</title>
        <authorList>
            <person name="Kim W."/>
            <person name="Song I."/>
            <person name="Jeong J.-H."/>
            <person name="Kim D."/>
            <person name="Kim S."/>
            <person name="Ryu S."/>
            <person name="Song J.Y."/>
            <person name="Lee S.K."/>
        </authorList>
    </citation>
    <scope>NUCLEOTIDE SEQUENCE [LARGE SCALE GENOMIC DNA]</scope>
    <source>
        <tissue evidence="2">Muscle</tissue>
    </source>
</reference>
<organism evidence="2 3">
    <name type="scientific">Liparis tanakae</name>
    <name type="common">Tanaka's snailfish</name>
    <dbReference type="NCBI Taxonomy" id="230148"/>
    <lineage>
        <taxon>Eukaryota</taxon>
        <taxon>Metazoa</taxon>
        <taxon>Chordata</taxon>
        <taxon>Craniata</taxon>
        <taxon>Vertebrata</taxon>
        <taxon>Euteleostomi</taxon>
        <taxon>Actinopterygii</taxon>
        <taxon>Neopterygii</taxon>
        <taxon>Teleostei</taxon>
        <taxon>Neoteleostei</taxon>
        <taxon>Acanthomorphata</taxon>
        <taxon>Eupercaria</taxon>
        <taxon>Perciformes</taxon>
        <taxon>Cottioidei</taxon>
        <taxon>Cottales</taxon>
        <taxon>Liparidae</taxon>
        <taxon>Liparis</taxon>
    </lineage>
</organism>
<dbReference type="EMBL" id="SRLO01000524">
    <property type="protein sequence ID" value="TNN53165.1"/>
    <property type="molecule type" value="Genomic_DNA"/>
</dbReference>
<proteinExistence type="predicted"/>
<evidence type="ECO:0000313" key="3">
    <source>
        <dbReference type="Proteomes" id="UP000314294"/>
    </source>
</evidence>
<keyword evidence="3" id="KW-1185">Reference proteome</keyword>
<evidence type="ECO:0000256" key="1">
    <source>
        <dbReference type="SAM" id="MobiDB-lite"/>
    </source>
</evidence>
<accession>A0A4Z2GIU1</accession>
<feature type="region of interest" description="Disordered" evidence="1">
    <location>
        <begin position="1"/>
        <end position="40"/>
    </location>
</feature>
<evidence type="ECO:0000313" key="2">
    <source>
        <dbReference type="EMBL" id="TNN53165.1"/>
    </source>
</evidence>
<protein>
    <submittedName>
        <fullName evidence="2">Uncharacterized protein</fullName>
    </submittedName>
</protein>
<name>A0A4Z2GIU1_9TELE</name>
<dbReference type="Proteomes" id="UP000314294">
    <property type="component" value="Unassembled WGS sequence"/>
</dbReference>
<gene>
    <name evidence="2" type="ORF">EYF80_036626</name>
</gene>
<comment type="caution">
    <text evidence="2">The sequence shown here is derived from an EMBL/GenBank/DDBJ whole genome shotgun (WGS) entry which is preliminary data.</text>
</comment>